<feature type="transmembrane region" description="Helical" evidence="7">
    <location>
        <begin position="179"/>
        <end position="199"/>
    </location>
</feature>
<evidence type="ECO:0000256" key="5">
    <source>
        <dbReference type="ARBA" id="ARBA00023136"/>
    </source>
</evidence>
<evidence type="ECO:0000256" key="2">
    <source>
        <dbReference type="ARBA" id="ARBA00008333"/>
    </source>
</evidence>
<evidence type="ECO:0000256" key="7">
    <source>
        <dbReference type="SAM" id="Phobius"/>
    </source>
</evidence>
<comment type="similarity">
    <text evidence="2">Belongs to the oxidase-dependent Fe transporter (OFeT) (TC 9.A.10.1) family.</text>
</comment>
<feature type="transmembrane region" description="Helical" evidence="7">
    <location>
        <begin position="146"/>
        <end position="167"/>
    </location>
</feature>
<dbReference type="AlphaFoldDB" id="A0A2T0ZRW6"/>
<feature type="transmembrane region" description="Helical" evidence="7">
    <location>
        <begin position="480"/>
        <end position="497"/>
    </location>
</feature>
<evidence type="ECO:0000256" key="1">
    <source>
        <dbReference type="ARBA" id="ARBA00004141"/>
    </source>
</evidence>
<keyword evidence="9" id="KW-1185">Reference proteome</keyword>
<evidence type="ECO:0000256" key="3">
    <source>
        <dbReference type="ARBA" id="ARBA00022692"/>
    </source>
</evidence>
<feature type="transmembrane region" description="Helical" evidence="7">
    <location>
        <begin position="68"/>
        <end position="88"/>
    </location>
</feature>
<feature type="transmembrane region" description="Helical" evidence="7">
    <location>
        <begin position="277"/>
        <end position="296"/>
    </location>
</feature>
<proteinExistence type="inferred from homology"/>
<dbReference type="Proteomes" id="UP000237752">
    <property type="component" value="Unassembled WGS sequence"/>
</dbReference>
<keyword evidence="5 7" id="KW-0472">Membrane</keyword>
<dbReference type="PANTHER" id="PTHR31632">
    <property type="entry name" value="IRON TRANSPORTER FTH1"/>
    <property type="match status" value="1"/>
</dbReference>
<dbReference type="GO" id="GO:0033573">
    <property type="term" value="C:high-affinity iron permease complex"/>
    <property type="evidence" value="ECO:0007669"/>
    <property type="project" value="InterPro"/>
</dbReference>
<reference evidence="8 9" key="1">
    <citation type="submission" date="2018-03" db="EMBL/GenBank/DDBJ databases">
        <title>Genomic Encyclopedia of Archaeal and Bacterial Type Strains, Phase II (KMG-II): from individual species to whole genera.</title>
        <authorList>
            <person name="Goeker M."/>
        </authorList>
    </citation>
    <scope>NUCLEOTIDE SEQUENCE [LARGE SCALE GENOMIC DNA]</scope>
    <source>
        <strain evidence="8 9">DSM 100065</strain>
    </source>
</reference>
<gene>
    <name evidence="8" type="ORF">CLV47_11947</name>
</gene>
<evidence type="ECO:0000256" key="4">
    <source>
        <dbReference type="ARBA" id="ARBA00022989"/>
    </source>
</evidence>
<dbReference type="InterPro" id="IPR004923">
    <property type="entry name" value="FTR1/Fip1/EfeU"/>
</dbReference>
<feature type="transmembrane region" description="Helical" evidence="7">
    <location>
        <begin position="247"/>
        <end position="265"/>
    </location>
</feature>
<dbReference type="RefSeq" id="WP_106350502.1">
    <property type="nucleotide sequence ID" value="NZ_PVUE01000019.1"/>
</dbReference>
<accession>A0A2T0ZRW6</accession>
<sequence>MLATFVIGLREGLEAALIVGIIAAFLKSNGTASDLRKMWAGVGTAVVLCIAVGIGLEFVTNGLPQREQEMLECVIAAVAVVMVSFMILWMKKHSRGLKAELEGATASALERGSAMAMVAMAFLAVLREGFETAVFLVAAFQSSTSTLLAVVGAFSGILVSLFLGWLIYRGGVHFNMSRFFRITGVVLVLVAAGLVMKTFRAAHEAGWLHVGQQQAFDFTGFISPGSITESLVTGVLGIQAQPVLIEVLAYLLYAVPMLLVVLWPPTRALSAGTLRRTQAGVAALAVLGAILSFVLAPSVTSTGTTKIPVTNAAQPVSLQVDAVRVDTVMVRLPDGTEWTLHATDDSTVADLSVTTYQASKDADATASLPPTLSGSQIKDLRGGRYPVGMSTLDAQTEFPATYTTQRTVSLTLDPRTGAISAFSDSTASSATVHDTNGSTIKAGVAAAETHTETKSFALDTRSRLSDAAEALNQREIFRSVVPPLLIAFAVIVLLFTVRRRARPADSRAESPAPVTPPIDSQPKEKHHAPF</sequence>
<dbReference type="PANTHER" id="PTHR31632:SF2">
    <property type="entry name" value="PLASMA MEMBRANE IRON PERMEASE"/>
    <property type="match status" value="1"/>
</dbReference>
<feature type="region of interest" description="Disordered" evidence="6">
    <location>
        <begin position="502"/>
        <end position="530"/>
    </location>
</feature>
<organism evidence="8 9">
    <name type="scientific">Antricoccus suffuscus</name>
    <dbReference type="NCBI Taxonomy" id="1629062"/>
    <lineage>
        <taxon>Bacteria</taxon>
        <taxon>Bacillati</taxon>
        <taxon>Actinomycetota</taxon>
        <taxon>Actinomycetes</taxon>
        <taxon>Geodermatophilales</taxon>
        <taxon>Antricoccaceae</taxon>
        <taxon>Antricoccus</taxon>
    </lineage>
</organism>
<keyword evidence="3 7" id="KW-0812">Transmembrane</keyword>
<keyword evidence="4 7" id="KW-1133">Transmembrane helix</keyword>
<name>A0A2T0ZRW6_9ACTN</name>
<dbReference type="Pfam" id="PF03239">
    <property type="entry name" value="FTR1"/>
    <property type="match status" value="1"/>
</dbReference>
<feature type="transmembrane region" description="Helical" evidence="7">
    <location>
        <begin position="38"/>
        <end position="56"/>
    </location>
</feature>
<comment type="caution">
    <text evidence="8">The sequence shown here is derived from an EMBL/GenBank/DDBJ whole genome shotgun (WGS) entry which is preliminary data.</text>
</comment>
<dbReference type="OrthoDB" id="7260758at2"/>
<dbReference type="GO" id="GO:0015093">
    <property type="term" value="F:ferrous iron transmembrane transporter activity"/>
    <property type="evidence" value="ECO:0007669"/>
    <property type="project" value="TreeGrafter"/>
</dbReference>
<dbReference type="NCBIfam" id="NF041756">
    <property type="entry name" value="EfeU"/>
    <property type="match status" value="1"/>
</dbReference>
<evidence type="ECO:0000313" key="9">
    <source>
        <dbReference type="Proteomes" id="UP000237752"/>
    </source>
</evidence>
<evidence type="ECO:0000256" key="6">
    <source>
        <dbReference type="SAM" id="MobiDB-lite"/>
    </source>
</evidence>
<evidence type="ECO:0000313" key="8">
    <source>
        <dbReference type="EMBL" id="PRZ39101.1"/>
    </source>
</evidence>
<feature type="transmembrane region" description="Helical" evidence="7">
    <location>
        <begin position="6"/>
        <end position="26"/>
    </location>
</feature>
<dbReference type="EMBL" id="PVUE01000019">
    <property type="protein sequence ID" value="PRZ39101.1"/>
    <property type="molecule type" value="Genomic_DNA"/>
</dbReference>
<protein>
    <submittedName>
        <fullName evidence="8">High-affinity iron transporter</fullName>
    </submittedName>
</protein>
<comment type="subcellular location">
    <subcellularLocation>
        <location evidence="1">Membrane</location>
        <topology evidence="1">Multi-pass membrane protein</topology>
    </subcellularLocation>
</comment>